<dbReference type="InterPro" id="IPR036259">
    <property type="entry name" value="MFS_trans_sf"/>
</dbReference>
<protein>
    <submittedName>
        <fullName evidence="2">Uncharacterized protein</fullName>
    </submittedName>
</protein>
<gene>
    <name evidence="2" type="ORF">A3Q56_08009</name>
</gene>
<keyword evidence="3" id="KW-1185">Reference proteome</keyword>
<sequence length="141" mass="16200">MTAMASICIILKKFYHHIGVYMGFVTLGASVFTIVMPYIFSFIISKYGIENVFRFQAFLYIVPIVGVYVWKTDNTTPQFVSAESLERIDSYSIKESSGIIINSDYKCTSSITNFRPYQDFVVPAQLCYFMNIFSICFSKIF</sequence>
<keyword evidence="1" id="KW-1133">Transmembrane helix</keyword>
<feature type="transmembrane region" description="Helical" evidence="1">
    <location>
        <begin position="20"/>
        <end position="40"/>
    </location>
</feature>
<reference evidence="2 3" key="1">
    <citation type="submission" date="2016-04" db="EMBL/GenBank/DDBJ databases">
        <title>The genome of Intoshia linei affirms orthonectids as highly simplified spiralians.</title>
        <authorList>
            <person name="Mikhailov K.V."/>
            <person name="Slusarev G.S."/>
            <person name="Nikitin M.A."/>
            <person name="Logacheva M.D."/>
            <person name="Penin A."/>
            <person name="Aleoshin V."/>
            <person name="Panchin Y.V."/>
        </authorList>
    </citation>
    <scope>NUCLEOTIDE SEQUENCE [LARGE SCALE GENOMIC DNA]</scope>
    <source>
        <strain evidence="2">Intl2013</strain>
        <tissue evidence="2">Whole animal</tissue>
    </source>
</reference>
<comment type="caution">
    <text evidence="2">The sequence shown here is derived from an EMBL/GenBank/DDBJ whole genome shotgun (WGS) entry which is preliminary data.</text>
</comment>
<dbReference type="SUPFAM" id="SSF103473">
    <property type="entry name" value="MFS general substrate transporter"/>
    <property type="match status" value="1"/>
</dbReference>
<dbReference type="Gene3D" id="1.20.1250.20">
    <property type="entry name" value="MFS general substrate transporter like domains"/>
    <property type="match status" value="1"/>
</dbReference>
<organism evidence="2 3">
    <name type="scientific">Intoshia linei</name>
    <dbReference type="NCBI Taxonomy" id="1819745"/>
    <lineage>
        <taxon>Eukaryota</taxon>
        <taxon>Metazoa</taxon>
        <taxon>Spiralia</taxon>
        <taxon>Lophotrochozoa</taxon>
        <taxon>Mesozoa</taxon>
        <taxon>Orthonectida</taxon>
        <taxon>Rhopaluridae</taxon>
        <taxon>Intoshia</taxon>
    </lineage>
</organism>
<keyword evidence="1" id="KW-0812">Transmembrane</keyword>
<feature type="transmembrane region" description="Helical" evidence="1">
    <location>
        <begin position="52"/>
        <end position="70"/>
    </location>
</feature>
<dbReference type="Proteomes" id="UP000078046">
    <property type="component" value="Unassembled WGS sequence"/>
</dbReference>
<proteinExistence type="predicted"/>
<evidence type="ECO:0000313" key="2">
    <source>
        <dbReference type="EMBL" id="OAF64286.1"/>
    </source>
</evidence>
<dbReference type="EMBL" id="LWCA01001958">
    <property type="protein sequence ID" value="OAF64286.1"/>
    <property type="molecule type" value="Genomic_DNA"/>
</dbReference>
<accession>A0A177AQK0</accession>
<name>A0A177AQK0_9BILA</name>
<dbReference type="AlphaFoldDB" id="A0A177AQK0"/>
<evidence type="ECO:0000256" key="1">
    <source>
        <dbReference type="SAM" id="Phobius"/>
    </source>
</evidence>
<keyword evidence="1" id="KW-0472">Membrane</keyword>
<evidence type="ECO:0000313" key="3">
    <source>
        <dbReference type="Proteomes" id="UP000078046"/>
    </source>
</evidence>